<dbReference type="Pfam" id="PF01547">
    <property type="entry name" value="SBP_bac_1"/>
    <property type="match status" value="1"/>
</dbReference>
<organism evidence="3 4">
    <name type="scientific">Paenibacillus septentrionalis</name>
    <dbReference type="NCBI Taxonomy" id="429342"/>
    <lineage>
        <taxon>Bacteria</taxon>
        <taxon>Bacillati</taxon>
        <taxon>Bacillota</taxon>
        <taxon>Bacilli</taxon>
        <taxon>Bacillales</taxon>
        <taxon>Paenibacillaceae</taxon>
        <taxon>Paenibacillus</taxon>
    </lineage>
</organism>
<comment type="caution">
    <text evidence="3">The sequence shown here is derived from an EMBL/GenBank/DDBJ whole genome shotgun (WGS) entry which is preliminary data.</text>
</comment>
<feature type="region of interest" description="Disordered" evidence="1">
    <location>
        <begin position="25"/>
        <end position="51"/>
    </location>
</feature>
<dbReference type="InterPro" id="IPR006059">
    <property type="entry name" value="SBP"/>
</dbReference>
<feature type="chain" id="PRO_5045181771" evidence="2">
    <location>
        <begin position="21"/>
        <end position="454"/>
    </location>
</feature>
<evidence type="ECO:0000313" key="4">
    <source>
        <dbReference type="Proteomes" id="UP001596233"/>
    </source>
</evidence>
<dbReference type="PROSITE" id="PS51257">
    <property type="entry name" value="PROKAR_LIPOPROTEIN"/>
    <property type="match status" value="1"/>
</dbReference>
<reference evidence="4" key="1">
    <citation type="journal article" date="2019" name="Int. J. Syst. Evol. Microbiol.">
        <title>The Global Catalogue of Microorganisms (GCM) 10K type strain sequencing project: providing services to taxonomists for standard genome sequencing and annotation.</title>
        <authorList>
            <consortium name="The Broad Institute Genomics Platform"/>
            <consortium name="The Broad Institute Genome Sequencing Center for Infectious Disease"/>
            <person name="Wu L."/>
            <person name="Ma J."/>
        </authorList>
    </citation>
    <scope>NUCLEOTIDE SEQUENCE [LARGE SCALE GENOMIC DNA]</scope>
    <source>
        <strain evidence="4">PCU 280</strain>
    </source>
</reference>
<evidence type="ECO:0000313" key="3">
    <source>
        <dbReference type="EMBL" id="MFC6334608.1"/>
    </source>
</evidence>
<dbReference type="PANTHER" id="PTHR43649:SF11">
    <property type="entry name" value="ABC TRANSPORTER SUBSTRATE-BINDING PROTEIN YESO-RELATED"/>
    <property type="match status" value="1"/>
</dbReference>
<dbReference type="InterPro" id="IPR050490">
    <property type="entry name" value="Bact_solute-bd_prot1"/>
</dbReference>
<dbReference type="PANTHER" id="PTHR43649">
    <property type="entry name" value="ARABINOSE-BINDING PROTEIN-RELATED"/>
    <property type="match status" value="1"/>
</dbReference>
<sequence>MKKWSLLVSIVLLMSLIAACSSSNGNSNSPNSSSSNGNVSNANSSTDNDGAPENIELRMMWWGDQERADITNKVIDLFEAKYPHIDIIGEFAPSSGYWDKINTQLASGTAPDIFFLGGNVVDYALKKVLLPLDNYVGDQLDLTDMDEAMIQYGTIDGELVHISAGANARGIVINKTMFEQAGMPIPQDGWNWEEYAAIATEISEKLGNGVYGTYDFTYDGLDIYFKQHGQQLFDMAEQKIGFDEAIALQWFNYWSDLAAQGGVVTPELAVSNPNDDIAKNLMVTSQVAMTLLPSNQLTSLQSLTTDELLMVQLPRGPKGTGVVFESSQGISGYAKTEHPEEVALFISFFINDPDAALILGNNRGVPVTAANRDLLEAQAGSVEKIIYDYTSRVSEATKTEPFNISYNLPGNAEFEKMTKTAIQEIGFGRKTVEQAVASFYKDAQEIIANNINQN</sequence>
<dbReference type="EMBL" id="JBHSTE010000007">
    <property type="protein sequence ID" value="MFC6334608.1"/>
    <property type="molecule type" value="Genomic_DNA"/>
</dbReference>
<feature type="compositionally biased region" description="Low complexity" evidence="1">
    <location>
        <begin position="25"/>
        <end position="45"/>
    </location>
</feature>
<evidence type="ECO:0000256" key="1">
    <source>
        <dbReference type="SAM" id="MobiDB-lite"/>
    </source>
</evidence>
<dbReference type="Gene3D" id="3.40.190.10">
    <property type="entry name" value="Periplasmic binding protein-like II"/>
    <property type="match status" value="2"/>
</dbReference>
<dbReference type="Proteomes" id="UP001596233">
    <property type="component" value="Unassembled WGS sequence"/>
</dbReference>
<name>A0ABW1V9F1_9BACL</name>
<gene>
    <name evidence="3" type="ORF">ACFP56_18415</name>
</gene>
<dbReference type="SUPFAM" id="SSF53850">
    <property type="entry name" value="Periplasmic binding protein-like II"/>
    <property type="match status" value="1"/>
</dbReference>
<evidence type="ECO:0000256" key="2">
    <source>
        <dbReference type="SAM" id="SignalP"/>
    </source>
</evidence>
<feature type="signal peptide" evidence="2">
    <location>
        <begin position="1"/>
        <end position="20"/>
    </location>
</feature>
<keyword evidence="2" id="KW-0732">Signal</keyword>
<keyword evidence="4" id="KW-1185">Reference proteome</keyword>
<protein>
    <submittedName>
        <fullName evidence="3">ABC transporter substrate-binding protein</fullName>
    </submittedName>
</protein>
<proteinExistence type="predicted"/>
<dbReference type="RefSeq" id="WP_379237318.1">
    <property type="nucleotide sequence ID" value="NZ_JBHSTE010000007.1"/>
</dbReference>
<accession>A0ABW1V9F1</accession>